<gene>
    <name evidence="1" type="ORF">A2828_02485</name>
</gene>
<reference evidence="1 2" key="1">
    <citation type="journal article" date="2016" name="Nat. Commun.">
        <title>Thousands of microbial genomes shed light on interconnected biogeochemical processes in an aquifer system.</title>
        <authorList>
            <person name="Anantharaman K."/>
            <person name="Brown C.T."/>
            <person name="Hug L.A."/>
            <person name="Sharon I."/>
            <person name="Castelle C.J."/>
            <person name="Probst A.J."/>
            <person name="Thomas B.C."/>
            <person name="Singh A."/>
            <person name="Wilkins M.J."/>
            <person name="Karaoz U."/>
            <person name="Brodie E.L."/>
            <person name="Williams K.H."/>
            <person name="Hubbard S.S."/>
            <person name="Banfield J.F."/>
        </authorList>
    </citation>
    <scope>NUCLEOTIDE SEQUENCE [LARGE SCALE GENOMIC DNA]</scope>
</reference>
<accession>A0A1G2PG47</accession>
<sequence length="92" mass="10688">MGLFNNPPQGVTKEEFRRIMNGTHNLPQEARKRLEDLGEAYFTRQGIYNRIRKEDFEQFMKGAKDMLPPGYHDKMKEMGAKLQAALRGHYGS</sequence>
<evidence type="ECO:0000313" key="2">
    <source>
        <dbReference type="Proteomes" id="UP000178869"/>
    </source>
</evidence>
<comment type="caution">
    <text evidence="1">The sequence shown here is derived from an EMBL/GenBank/DDBJ whole genome shotgun (WGS) entry which is preliminary data.</text>
</comment>
<organism evidence="1 2">
    <name type="scientific">Candidatus Terrybacteria bacterium RIFCSPHIGHO2_01_FULL_43_35</name>
    <dbReference type="NCBI Taxonomy" id="1802361"/>
    <lineage>
        <taxon>Bacteria</taxon>
        <taxon>Candidatus Terryibacteriota</taxon>
    </lineage>
</organism>
<dbReference type="AlphaFoldDB" id="A0A1G2PG47"/>
<evidence type="ECO:0000313" key="1">
    <source>
        <dbReference type="EMBL" id="OHA46739.1"/>
    </source>
</evidence>
<dbReference type="Proteomes" id="UP000178869">
    <property type="component" value="Unassembled WGS sequence"/>
</dbReference>
<proteinExistence type="predicted"/>
<dbReference type="EMBL" id="MHSR01000013">
    <property type="protein sequence ID" value="OHA46739.1"/>
    <property type="molecule type" value="Genomic_DNA"/>
</dbReference>
<protein>
    <submittedName>
        <fullName evidence="1">Uncharacterized protein</fullName>
    </submittedName>
</protein>
<name>A0A1G2PG47_9BACT</name>